<protein>
    <submittedName>
        <fullName evidence="3">RsbU protein</fullName>
    </submittedName>
</protein>
<comment type="caution">
    <text evidence="3">The sequence shown here is derived from an EMBL/GenBank/DDBJ whole genome shotgun (WGS) entry which is preliminary data.</text>
</comment>
<dbReference type="RefSeq" id="WP_036097612.1">
    <property type="nucleotide sequence ID" value="NZ_AODF01000021.1"/>
</dbReference>
<gene>
    <name evidence="3" type="ORF">MFLO_10229</name>
</gene>
<dbReference type="InterPro" id="IPR014787">
    <property type="entry name" value="PSer_Pase_RsbU_N"/>
</dbReference>
<dbReference type="SUPFAM" id="SSF81606">
    <property type="entry name" value="PP2C-like"/>
    <property type="match status" value="1"/>
</dbReference>
<dbReference type="EMBL" id="AODF01000021">
    <property type="protein sequence ID" value="EUJ30768.1"/>
    <property type="molecule type" value="Genomic_DNA"/>
</dbReference>
<dbReference type="Proteomes" id="UP000019249">
    <property type="component" value="Unassembled WGS sequence"/>
</dbReference>
<dbReference type="InterPro" id="IPR052016">
    <property type="entry name" value="Bact_Sigma-Reg"/>
</dbReference>
<evidence type="ECO:0000259" key="2">
    <source>
        <dbReference type="SMART" id="SM00331"/>
    </source>
</evidence>
<dbReference type="Pfam" id="PF08673">
    <property type="entry name" value="RsbU_N"/>
    <property type="match status" value="1"/>
</dbReference>
<feature type="domain" description="PPM-type phosphatase" evidence="2">
    <location>
        <begin position="117"/>
        <end position="334"/>
    </location>
</feature>
<reference evidence="3 4" key="1">
    <citation type="journal article" date="2014" name="Int. J. Syst. Evol. Microbiol.">
        <title>Listeria floridensis sp. nov., Listeria aquatica sp. nov., Listeria cornellensis sp. nov., Listeria riparia sp. nov. and Listeria grandensis sp. nov., from agricultural and natural environments.</title>
        <authorList>
            <person name="den Bakker H.C."/>
            <person name="Warchocki S."/>
            <person name="Wright E.M."/>
            <person name="Allred A.F."/>
            <person name="Ahlstrom C."/>
            <person name="Manuel C.S."/>
            <person name="Stasiewicz M.J."/>
            <person name="Burrell A."/>
            <person name="Roof S."/>
            <person name="Strawn L."/>
            <person name="Fortes E.D."/>
            <person name="Nightingale K.K."/>
            <person name="Kephart D."/>
            <person name="Wiedmann M."/>
        </authorList>
    </citation>
    <scope>NUCLEOTIDE SEQUENCE [LARGE SCALE GENOMIC DNA]</scope>
    <source>
        <strain evidence="3 4">FSL S10-1187</strain>
    </source>
</reference>
<dbReference type="InterPro" id="IPR001932">
    <property type="entry name" value="PPM-type_phosphatase-like_dom"/>
</dbReference>
<keyword evidence="4" id="KW-1185">Reference proteome</keyword>
<name>A0ABN0RED3_9LIST</name>
<dbReference type="PANTHER" id="PTHR43156:SF15">
    <property type="entry name" value="PHOSPHOSERINE PHOSPHATASE RSBU"/>
    <property type="match status" value="1"/>
</dbReference>
<keyword evidence="1" id="KW-0378">Hydrolase</keyword>
<dbReference type="SUPFAM" id="SSF101215">
    <property type="entry name" value="KaiA/RbsU domain"/>
    <property type="match status" value="1"/>
</dbReference>
<sequence length="338" mass="38644">MNEQFEAKYNEILMNYLEHQDEEILYNCEKLTKEAMENNIPPEEIVNIHRSSLEKYDADMPDYIKKSFDVLLETMVGYGLAYLEHISLRTEQRALRTEIEQAETMQKTLMHADMPVGTGLDLGVVSVAARQMSGDYYAFLNAGKSGNEIGIALADVIGKGIPAAFSISMIKYALSGIAEESSNPSRVLEDLNEVAEENINDNMFITMFYGVYHKQTHLFRYASAGHEVGIFYQAESQSFSDLYARGLPLGVNKDVHYREFEKNVDPEDIIFIMSDGVTEARTEEGFIERSELLAIFEKYRDLDAQKMVEAIYEHLLKLQNFTLRDDFTLIVIKREKDV</sequence>
<evidence type="ECO:0000313" key="3">
    <source>
        <dbReference type="EMBL" id="EUJ30768.1"/>
    </source>
</evidence>
<evidence type="ECO:0000256" key="1">
    <source>
        <dbReference type="ARBA" id="ARBA00022801"/>
    </source>
</evidence>
<dbReference type="PANTHER" id="PTHR43156">
    <property type="entry name" value="STAGE II SPORULATION PROTEIN E-RELATED"/>
    <property type="match status" value="1"/>
</dbReference>
<dbReference type="Gene3D" id="3.60.40.10">
    <property type="entry name" value="PPM-type phosphatase domain"/>
    <property type="match status" value="1"/>
</dbReference>
<proteinExistence type="predicted"/>
<dbReference type="Gene3D" id="1.10.1240.30">
    <property type="entry name" value="KaiA/RbsU domain"/>
    <property type="match status" value="1"/>
</dbReference>
<dbReference type="InterPro" id="IPR036457">
    <property type="entry name" value="PPM-type-like_dom_sf"/>
</dbReference>
<dbReference type="InterPro" id="IPR017944">
    <property type="entry name" value="KaiA/RbsU_helical_domain_sf"/>
</dbReference>
<organism evidence="3 4">
    <name type="scientific">Listeria floridensis FSL S10-1187</name>
    <dbReference type="NCBI Taxonomy" id="1265817"/>
    <lineage>
        <taxon>Bacteria</taxon>
        <taxon>Bacillati</taxon>
        <taxon>Bacillota</taxon>
        <taxon>Bacilli</taxon>
        <taxon>Bacillales</taxon>
        <taxon>Listeriaceae</taxon>
        <taxon>Listeria</taxon>
    </lineage>
</organism>
<accession>A0ABN0RED3</accession>
<dbReference type="Pfam" id="PF07228">
    <property type="entry name" value="SpoIIE"/>
    <property type="match status" value="1"/>
</dbReference>
<evidence type="ECO:0000313" key="4">
    <source>
        <dbReference type="Proteomes" id="UP000019249"/>
    </source>
</evidence>
<dbReference type="SMART" id="SM00331">
    <property type="entry name" value="PP2C_SIG"/>
    <property type="match status" value="1"/>
</dbReference>